<organism evidence="1 2">
    <name type="scientific">Ilex paraguariensis</name>
    <name type="common">yerba mate</name>
    <dbReference type="NCBI Taxonomy" id="185542"/>
    <lineage>
        <taxon>Eukaryota</taxon>
        <taxon>Viridiplantae</taxon>
        <taxon>Streptophyta</taxon>
        <taxon>Embryophyta</taxon>
        <taxon>Tracheophyta</taxon>
        <taxon>Spermatophyta</taxon>
        <taxon>Magnoliopsida</taxon>
        <taxon>eudicotyledons</taxon>
        <taxon>Gunneridae</taxon>
        <taxon>Pentapetalae</taxon>
        <taxon>asterids</taxon>
        <taxon>campanulids</taxon>
        <taxon>Aquifoliales</taxon>
        <taxon>Aquifoliaceae</taxon>
        <taxon>Ilex</taxon>
    </lineage>
</organism>
<comment type="caution">
    <text evidence="1">The sequence shown here is derived from an EMBL/GenBank/DDBJ whole genome shotgun (WGS) entry which is preliminary data.</text>
</comment>
<protein>
    <submittedName>
        <fullName evidence="1">Uncharacterized protein</fullName>
    </submittedName>
</protein>
<sequence length="82" mass="9140">MANFVDGPDTCGHQRNDICRTTNMFLMEKECQKNRFPTHWKCENGVYCAGLSKMGLAGVSMDAKAIANDINIVVRGSKEKIE</sequence>
<proteinExistence type="predicted"/>
<name>A0ABC8QY88_9AQUA</name>
<dbReference type="EMBL" id="CAUOFW020000614">
    <property type="protein sequence ID" value="CAK9134802.1"/>
    <property type="molecule type" value="Genomic_DNA"/>
</dbReference>
<keyword evidence="2" id="KW-1185">Reference proteome</keyword>
<dbReference type="AlphaFoldDB" id="A0ABC8QY88"/>
<reference evidence="1 2" key="1">
    <citation type="submission" date="2024-02" db="EMBL/GenBank/DDBJ databases">
        <authorList>
            <person name="Vignale AGUSTIN F."/>
            <person name="Sosa J E."/>
            <person name="Modenutti C."/>
        </authorList>
    </citation>
    <scope>NUCLEOTIDE SEQUENCE [LARGE SCALE GENOMIC DNA]</scope>
</reference>
<accession>A0ABC8QY88</accession>
<dbReference type="Proteomes" id="UP001642360">
    <property type="component" value="Unassembled WGS sequence"/>
</dbReference>
<evidence type="ECO:0000313" key="2">
    <source>
        <dbReference type="Proteomes" id="UP001642360"/>
    </source>
</evidence>
<gene>
    <name evidence="1" type="ORF">ILEXP_LOCUS1733</name>
</gene>
<evidence type="ECO:0000313" key="1">
    <source>
        <dbReference type="EMBL" id="CAK9134802.1"/>
    </source>
</evidence>